<dbReference type="Proteomes" id="UP000199426">
    <property type="component" value="Unassembled WGS sequence"/>
</dbReference>
<dbReference type="EMBL" id="FNEG01000007">
    <property type="protein sequence ID" value="SDJ65537.1"/>
    <property type="molecule type" value="Genomic_DNA"/>
</dbReference>
<dbReference type="InterPro" id="IPR025402">
    <property type="entry name" value="DMP19_C"/>
</dbReference>
<evidence type="ECO:0000313" key="5">
    <source>
        <dbReference type="Proteomes" id="UP000251670"/>
    </source>
</evidence>
<dbReference type="Proteomes" id="UP000251670">
    <property type="component" value="Unassembled WGS sequence"/>
</dbReference>
<dbReference type="STRING" id="445960.SAMN05421542_4043"/>
<dbReference type="RefSeq" id="WP_089738688.1">
    <property type="nucleotide sequence ID" value="NZ_FNEG01000007.1"/>
</dbReference>
<accession>A0A2X2Z001</accession>
<evidence type="ECO:0000313" key="2">
    <source>
        <dbReference type="EMBL" id="SDJ65537.1"/>
    </source>
</evidence>
<gene>
    <name evidence="3" type="ORF">NCTC13492_02147</name>
    <name evidence="2" type="ORF">SAMN05421542_4043</name>
</gene>
<reference evidence="3 5" key="2">
    <citation type="submission" date="2018-06" db="EMBL/GenBank/DDBJ databases">
        <authorList>
            <consortium name="Pathogen Informatics"/>
            <person name="Doyle S."/>
        </authorList>
    </citation>
    <scope>NUCLEOTIDE SEQUENCE [LARGE SCALE GENOMIC DNA]</scope>
    <source>
        <strain evidence="3 5">NCTC13492</strain>
    </source>
</reference>
<evidence type="ECO:0000313" key="4">
    <source>
        <dbReference type="Proteomes" id="UP000199426"/>
    </source>
</evidence>
<reference evidence="2 4" key="1">
    <citation type="submission" date="2016-10" db="EMBL/GenBank/DDBJ databases">
        <authorList>
            <person name="Varghese N."/>
            <person name="Submissions S."/>
        </authorList>
    </citation>
    <scope>NUCLEOTIDE SEQUENCE [LARGE SCALE GENOMIC DNA]</scope>
    <source>
        <strain evidence="2 4">DSM 19299</strain>
    </source>
</reference>
<evidence type="ECO:0000313" key="3">
    <source>
        <dbReference type="EMBL" id="SQB43239.1"/>
    </source>
</evidence>
<sequence length="179" mass="21145">MKQHKIIVSDTSYNSNDPYELILSNISVVNLLNEEGFDMENMHKDSIISYYLDYYLAQYSNGNFSQFVWNSKWSPDLNRDIEEGLRKIGAQKHLDLFLEQCSIVENLEEGELEKYLKSEYFGPNKTRDKLKNSSFYSLEEDLIVLHSQWLRNHQDLQVLTIEDMFSELEKLTGRKLDRS</sequence>
<dbReference type="OrthoDB" id="3720724at2"/>
<keyword evidence="4" id="KW-1185">Reference proteome</keyword>
<dbReference type="AlphaFoldDB" id="A0A2X2Z001"/>
<organism evidence="3 5">
    <name type="scientific">Chryseobacterium jejuense</name>
    <dbReference type="NCBI Taxonomy" id="445960"/>
    <lineage>
        <taxon>Bacteria</taxon>
        <taxon>Pseudomonadati</taxon>
        <taxon>Bacteroidota</taxon>
        <taxon>Flavobacteriia</taxon>
        <taxon>Flavobacteriales</taxon>
        <taxon>Weeksellaceae</taxon>
        <taxon>Chryseobacterium group</taxon>
        <taxon>Chryseobacterium</taxon>
    </lineage>
</organism>
<dbReference type="Gene3D" id="1.20.1420.60">
    <property type="match status" value="1"/>
</dbReference>
<protein>
    <recommendedName>
        <fullName evidence="1">DNA mimic protein DMP19 C-terminal domain-containing protein</fullName>
    </recommendedName>
</protein>
<feature type="domain" description="DNA mimic protein DMP19 C-terminal" evidence="1">
    <location>
        <begin position="41"/>
        <end position="153"/>
    </location>
</feature>
<evidence type="ECO:0000259" key="1">
    <source>
        <dbReference type="Pfam" id="PF14300"/>
    </source>
</evidence>
<proteinExistence type="predicted"/>
<dbReference type="Pfam" id="PF14300">
    <property type="entry name" value="DMP19"/>
    <property type="match status" value="1"/>
</dbReference>
<dbReference type="EMBL" id="UAWB01000004">
    <property type="protein sequence ID" value="SQB43239.1"/>
    <property type="molecule type" value="Genomic_DNA"/>
</dbReference>
<name>A0A2X2Z001_CHRJE</name>